<protein>
    <submittedName>
        <fullName evidence="1">Aurora-related kinase 1</fullName>
    </submittedName>
</protein>
<gene>
    <name evidence="1" type="ORF">PRSY57_0009300</name>
</gene>
<comment type="caution">
    <text evidence="1">The sequence shown here is derived from an EMBL/GenBank/DDBJ whole genome shotgun (WGS) entry which is preliminary data.</text>
</comment>
<accession>A0A151L391</accession>
<feature type="non-terminal residue" evidence="1">
    <location>
        <position position="1"/>
    </location>
</feature>
<keyword evidence="1" id="KW-0808">Transferase</keyword>
<dbReference type="EMBL" id="LVLA01000132">
    <property type="protein sequence ID" value="KYN93420.1"/>
    <property type="molecule type" value="Genomic_DNA"/>
</dbReference>
<name>A0A151L391_PLARE</name>
<dbReference type="GeneID" id="30953533"/>
<dbReference type="KEGG" id="prei:PRSY57_0009300"/>
<dbReference type="RefSeq" id="XP_019969818.1">
    <property type="nucleotide sequence ID" value="XM_020114179.1"/>
</dbReference>
<sequence>GDGAHGSVFLACERRTNFICVLKCISKSHLV</sequence>
<proteinExistence type="predicted"/>
<keyword evidence="1" id="KW-0418">Kinase</keyword>
<organism evidence="1 2">
    <name type="scientific">Plasmodium reichenowi</name>
    <dbReference type="NCBI Taxonomy" id="5854"/>
    <lineage>
        <taxon>Eukaryota</taxon>
        <taxon>Sar</taxon>
        <taxon>Alveolata</taxon>
        <taxon>Apicomplexa</taxon>
        <taxon>Aconoidasida</taxon>
        <taxon>Haemosporida</taxon>
        <taxon>Plasmodiidae</taxon>
        <taxon>Plasmodium</taxon>
        <taxon>Plasmodium (Laverania)</taxon>
    </lineage>
</organism>
<dbReference type="GO" id="GO:0016301">
    <property type="term" value="F:kinase activity"/>
    <property type="evidence" value="ECO:0007669"/>
    <property type="project" value="UniProtKB-KW"/>
</dbReference>
<evidence type="ECO:0000313" key="1">
    <source>
        <dbReference type="EMBL" id="KYN93420.1"/>
    </source>
</evidence>
<dbReference type="Proteomes" id="UP000076359">
    <property type="component" value="Unassembled WGS sequence"/>
</dbReference>
<reference evidence="1 2" key="1">
    <citation type="journal article" date="2016" name="Nat. Commun.">
        <title>Genomes of cryptic chimpanzee Plasmodium species reveal key evolutionary events leading to human malaria.</title>
        <authorList>
            <person name="Sundararaman S.A."/>
            <person name="Plenderleith L.J."/>
            <person name="Liu W."/>
            <person name="Loy D.E."/>
            <person name="Learn G.H."/>
            <person name="Li Y."/>
            <person name="Shaw K.S."/>
            <person name="Ayouba A."/>
            <person name="Peeters M."/>
            <person name="Speede S."/>
            <person name="Shaw G.M."/>
            <person name="Bushman F.D."/>
            <person name="Brisson D."/>
            <person name="Rayner J.C."/>
            <person name="Sharp P.M."/>
            <person name="Hahn B.H."/>
        </authorList>
    </citation>
    <scope>NUCLEOTIDE SEQUENCE [LARGE SCALE GENOMIC DNA]</scope>
    <source>
        <strain evidence="1 2">SY57</strain>
    </source>
</reference>
<feature type="non-terminal residue" evidence="1">
    <location>
        <position position="31"/>
    </location>
</feature>
<evidence type="ECO:0000313" key="2">
    <source>
        <dbReference type="Proteomes" id="UP000076359"/>
    </source>
</evidence>
<dbReference type="AlphaFoldDB" id="A0A151L391"/>